<proteinExistence type="predicted"/>
<organism evidence="1 2">
    <name type="scientific">Streptomyces poriferorum</name>
    <dbReference type="NCBI Taxonomy" id="2798799"/>
    <lineage>
        <taxon>Bacteria</taxon>
        <taxon>Bacillati</taxon>
        <taxon>Actinomycetota</taxon>
        <taxon>Actinomycetes</taxon>
        <taxon>Kitasatosporales</taxon>
        <taxon>Streptomycetaceae</taxon>
        <taxon>Streptomyces</taxon>
    </lineage>
</organism>
<reference evidence="1 2" key="1">
    <citation type="submission" date="2023-03" db="EMBL/GenBank/DDBJ databases">
        <title>Isolation and description of six Streptomyces strains from soil environments, able to metabolize different microbial glucans.</title>
        <authorList>
            <person name="Widen T."/>
            <person name="Larsbrink J."/>
        </authorList>
    </citation>
    <scope>NUCLEOTIDE SEQUENCE [LARGE SCALE GENOMIC DNA]</scope>
    <source>
        <strain evidence="1 2">Alt2</strain>
    </source>
</reference>
<keyword evidence="2" id="KW-1185">Reference proteome</keyword>
<name>A0ABY9J4P8_9ACTN</name>
<dbReference type="RefSeq" id="WP_306068937.1">
    <property type="nucleotide sequence ID" value="NZ_CP120988.1"/>
</dbReference>
<dbReference type="Gene3D" id="3.10.129.10">
    <property type="entry name" value="Hotdog Thioesterase"/>
    <property type="match status" value="1"/>
</dbReference>
<dbReference type="Proteomes" id="UP001235744">
    <property type="component" value="Chromosome"/>
</dbReference>
<sequence>MPPITSFSVDAAFNGPPTSANGGYACGVLAELAMSAGHLTGPLAVSLHLPVPLDTPLAYRPAGRRGHAWHGEDVVATVTAANGAVAAPAAVSATTAAAAQESFSGAGHPFPTCFVCGTEREKDGLSLRPGAVEGRPDTVACGWRPRPELADASGLVRPEVVWAALDCPGGWTTDPVRRPRLLGRMTAGIDELPRAGADYVVVGRLDGIQDRTATNVTALYEAGTGRLLARASALWIAIDAGPAA</sequence>
<dbReference type="SUPFAM" id="SSF54637">
    <property type="entry name" value="Thioesterase/thiol ester dehydrase-isomerase"/>
    <property type="match status" value="1"/>
</dbReference>
<protein>
    <recommendedName>
        <fullName evidence="3">Thioesterase family protein</fullName>
    </recommendedName>
</protein>
<gene>
    <name evidence="1" type="ORF">P8A19_38220</name>
</gene>
<dbReference type="InterPro" id="IPR029069">
    <property type="entry name" value="HotDog_dom_sf"/>
</dbReference>
<evidence type="ECO:0000313" key="2">
    <source>
        <dbReference type="Proteomes" id="UP001235744"/>
    </source>
</evidence>
<evidence type="ECO:0008006" key="3">
    <source>
        <dbReference type="Google" id="ProtNLM"/>
    </source>
</evidence>
<evidence type="ECO:0000313" key="1">
    <source>
        <dbReference type="EMBL" id="WLQ60916.1"/>
    </source>
</evidence>
<accession>A0ABY9J4P8</accession>
<dbReference type="EMBL" id="CP120988">
    <property type="protein sequence ID" value="WLQ60916.1"/>
    <property type="molecule type" value="Genomic_DNA"/>
</dbReference>